<dbReference type="EMBL" id="AXCM01004567">
    <property type="status" value="NOT_ANNOTATED_CDS"/>
    <property type="molecule type" value="Genomic_DNA"/>
</dbReference>
<dbReference type="EnsemblMetazoa" id="ACUA012856-RA">
    <property type="protein sequence ID" value="ACUA012856-PA"/>
    <property type="gene ID" value="ACUA012856"/>
</dbReference>
<dbReference type="AlphaFoldDB" id="A0A182M9L2"/>
<evidence type="ECO:0000313" key="2">
    <source>
        <dbReference type="Proteomes" id="UP000075883"/>
    </source>
</evidence>
<name>A0A182M9L2_9DIPT</name>
<sequence>MPAADASVGSQSEMWNHWFETRCVSWSRGLQMSAAAFVHGTNTVVQLRHHGRVRSTLEVLDVCKPINRFLWCLQWIIIVSGVWCKVIQYQQHWLFGFTMLGDNFRRGQCEVPDMRIEPPVGRYVMLREESKVPLANHVRSITCLTEIFRHNALIQPETPRFIAVDHVVLHANVDRASARHQGRPRRCAHWCGVVPIEDDTVVREGVNVRGRYLVRAVKPDIVPAHIVRGDDDDVWRFSGLLGVRRQCVVADDAYQQYEPYI</sequence>
<dbReference type="Proteomes" id="UP000075883">
    <property type="component" value="Unassembled WGS sequence"/>
</dbReference>
<accession>A0A182M9L2</accession>
<reference evidence="2" key="1">
    <citation type="submission" date="2013-09" db="EMBL/GenBank/DDBJ databases">
        <title>The Genome Sequence of Anopheles culicifacies species A.</title>
        <authorList>
            <consortium name="The Broad Institute Genomics Platform"/>
            <person name="Neafsey D.E."/>
            <person name="Besansky N."/>
            <person name="Howell P."/>
            <person name="Walton C."/>
            <person name="Young S.K."/>
            <person name="Zeng Q."/>
            <person name="Gargeya S."/>
            <person name="Fitzgerald M."/>
            <person name="Haas B."/>
            <person name="Abouelleil A."/>
            <person name="Allen A.W."/>
            <person name="Alvarado L."/>
            <person name="Arachchi H.M."/>
            <person name="Berlin A.M."/>
            <person name="Chapman S.B."/>
            <person name="Gainer-Dewar J."/>
            <person name="Goldberg J."/>
            <person name="Griggs A."/>
            <person name="Gujja S."/>
            <person name="Hansen M."/>
            <person name="Howarth C."/>
            <person name="Imamovic A."/>
            <person name="Ireland A."/>
            <person name="Larimer J."/>
            <person name="McCowan C."/>
            <person name="Murphy C."/>
            <person name="Pearson M."/>
            <person name="Poon T.W."/>
            <person name="Priest M."/>
            <person name="Roberts A."/>
            <person name="Saif S."/>
            <person name="Shea T."/>
            <person name="Sisk P."/>
            <person name="Sykes S."/>
            <person name="Wortman J."/>
            <person name="Nusbaum C."/>
            <person name="Birren B."/>
        </authorList>
    </citation>
    <scope>NUCLEOTIDE SEQUENCE [LARGE SCALE GENOMIC DNA]</scope>
    <source>
        <strain evidence="2">A-37</strain>
    </source>
</reference>
<organism evidence="1 2">
    <name type="scientific">Anopheles culicifacies</name>
    <dbReference type="NCBI Taxonomy" id="139723"/>
    <lineage>
        <taxon>Eukaryota</taxon>
        <taxon>Metazoa</taxon>
        <taxon>Ecdysozoa</taxon>
        <taxon>Arthropoda</taxon>
        <taxon>Hexapoda</taxon>
        <taxon>Insecta</taxon>
        <taxon>Pterygota</taxon>
        <taxon>Neoptera</taxon>
        <taxon>Endopterygota</taxon>
        <taxon>Diptera</taxon>
        <taxon>Nematocera</taxon>
        <taxon>Culicoidea</taxon>
        <taxon>Culicidae</taxon>
        <taxon>Anophelinae</taxon>
        <taxon>Anopheles</taxon>
        <taxon>culicifacies species complex</taxon>
    </lineage>
</organism>
<reference evidence="1" key="2">
    <citation type="submission" date="2020-05" db="UniProtKB">
        <authorList>
            <consortium name="EnsemblMetazoa"/>
        </authorList>
    </citation>
    <scope>IDENTIFICATION</scope>
    <source>
        <strain evidence="1">A-37</strain>
    </source>
</reference>
<protein>
    <submittedName>
        <fullName evidence="1">Uncharacterized protein</fullName>
    </submittedName>
</protein>
<dbReference type="VEuPathDB" id="VectorBase:ACUA012856"/>
<evidence type="ECO:0000313" key="1">
    <source>
        <dbReference type="EnsemblMetazoa" id="ACUA012856-PA"/>
    </source>
</evidence>
<keyword evidence="2" id="KW-1185">Reference proteome</keyword>
<proteinExistence type="predicted"/>
<dbReference type="EMBL" id="AXCM01004566">
    <property type="status" value="NOT_ANNOTATED_CDS"/>
    <property type="molecule type" value="Genomic_DNA"/>
</dbReference>